<evidence type="ECO:0000256" key="1">
    <source>
        <dbReference type="ARBA" id="ARBA00004651"/>
    </source>
</evidence>
<keyword evidence="5 7" id="KW-1133">Transmembrane helix</keyword>
<feature type="transmembrane region" description="Helical" evidence="7">
    <location>
        <begin position="179"/>
        <end position="197"/>
    </location>
</feature>
<protein>
    <submittedName>
        <fullName evidence="9">Membrane protein</fullName>
    </submittedName>
</protein>
<dbReference type="InterPro" id="IPR004869">
    <property type="entry name" value="MMPL_dom"/>
</dbReference>
<dbReference type="InterPro" id="IPR050545">
    <property type="entry name" value="Mycobact_MmpL"/>
</dbReference>
<evidence type="ECO:0000256" key="6">
    <source>
        <dbReference type="ARBA" id="ARBA00023136"/>
    </source>
</evidence>
<evidence type="ECO:0000259" key="8">
    <source>
        <dbReference type="PROSITE" id="PS50156"/>
    </source>
</evidence>
<dbReference type="OrthoDB" id="2365435at2"/>
<reference evidence="9 10" key="1">
    <citation type="submission" date="2013-08" db="EMBL/GenBank/DDBJ databases">
        <title>The genome sequence of Knoellia subterranea.</title>
        <authorList>
            <person name="Zhu W."/>
            <person name="Wang G."/>
        </authorList>
    </citation>
    <scope>NUCLEOTIDE SEQUENCE [LARGE SCALE GENOMIC DNA]</scope>
    <source>
        <strain evidence="9 10">KCTC 19937</strain>
    </source>
</reference>
<feature type="transmembrane region" description="Helical" evidence="7">
    <location>
        <begin position="520"/>
        <end position="537"/>
    </location>
</feature>
<sequence>MAPTDSVTTHSSTVIERLTSRRGAWLALALGLLVSLAPIGGLRGVEAPPRAGAAPTTSESARVADLSSRFPDADVQGVLLVATRDDGAPVDQNDLAALTRLGSALPAAAGEAASPAIPSADSRAAMVQLPITTSADNGQNAETITHLRELVADQTPPGVTVLVTGGPAFGADIAKAFDGANLTLLLVTIGVVALLLLLTYRSPILWLVPVVVVGLADQLAAVLTKVLGSALDLSFDAGIVSVLVFGAGTNYAMLLISRYREELRHEANHRTALASAWRATLPAIVASNATVVVALATLALAVTPGTRGLGVASAAGLLVALVGVLVLLPAALAVVGRRIFWPFVPAVDGVDDHHSSGWARVATGVMRHPGRVVIAGILALGVMAAGLVGTTVGLAQTDQFRVASQSATGLETLARHFPAGAAQPLTIVAPADRVDHVVAAVREIPGVDSVRPVEGTTGGSTPLVRISVVTAPNPGTSEARDLVGSVRSVAHAVPGADALVGGQQATDVDARAGNDRDLRLLVPLILLVNALVLMALTRSLVAPVVLLGVNILSALATIGAGSWIGRHVLDWPGLDLQVPLLSFLFLVALGIDYTIFLVHRARSEASSHGTRQGMVRAVGGTGAVITSAGIVLAAVFAALGVLPLVALGQLGLIVGLGVVIDTFLVRTVLVPGLFGLLGERVWWPGRGPLPTGPVAAAPSEDLARVAEVASPPCTV</sequence>
<dbReference type="PANTHER" id="PTHR33406">
    <property type="entry name" value="MEMBRANE PROTEIN MJ1562-RELATED"/>
    <property type="match status" value="1"/>
</dbReference>
<evidence type="ECO:0000313" key="9">
    <source>
        <dbReference type="EMBL" id="KGN39005.1"/>
    </source>
</evidence>
<evidence type="ECO:0000256" key="5">
    <source>
        <dbReference type="ARBA" id="ARBA00022989"/>
    </source>
</evidence>
<comment type="subcellular location">
    <subcellularLocation>
        <location evidence="1">Cell membrane</location>
        <topology evidence="1">Multi-pass membrane protein</topology>
    </subcellularLocation>
</comment>
<keyword evidence="4 7" id="KW-0812">Transmembrane</keyword>
<dbReference type="Pfam" id="PF03176">
    <property type="entry name" value="MMPL"/>
    <property type="match status" value="2"/>
</dbReference>
<evidence type="ECO:0000256" key="3">
    <source>
        <dbReference type="ARBA" id="ARBA00022475"/>
    </source>
</evidence>
<evidence type="ECO:0000313" key="10">
    <source>
        <dbReference type="Proteomes" id="UP000030011"/>
    </source>
</evidence>
<feature type="transmembrane region" description="Helical" evidence="7">
    <location>
        <begin position="652"/>
        <end position="677"/>
    </location>
</feature>
<evidence type="ECO:0000256" key="4">
    <source>
        <dbReference type="ARBA" id="ARBA00022692"/>
    </source>
</evidence>
<proteinExistence type="inferred from homology"/>
<feature type="domain" description="SSD" evidence="8">
    <location>
        <begin position="205"/>
        <end position="334"/>
    </location>
</feature>
<evidence type="ECO:0000256" key="7">
    <source>
        <dbReference type="SAM" id="Phobius"/>
    </source>
</evidence>
<feature type="transmembrane region" description="Helical" evidence="7">
    <location>
        <begin position="277"/>
        <end position="302"/>
    </location>
</feature>
<gene>
    <name evidence="9" type="ORF">N803_00285</name>
</gene>
<evidence type="ECO:0000256" key="2">
    <source>
        <dbReference type="ARBA" id="ARBA00010157"/>
    </source>
</evidence>
<feature type="transmembrane region" description="Helical" evidence="7">
    <location>
        <begin position="314"/>
        <end position="335"/>
    </location>
</feature>
<name>A0A0A0JNQ3_9MICO</name>
<dbReference type="EMBL" id="AVPK01000001">
    <property type="protein sequence ID" value="KGN39005.1"/>
    <property type="molecule type" value="Genomic_DNA"/>
</dbReference>
<feature type="transmembrane region" description="Helical" evidence="7">
    <location>
        <begin position="544"/>
        <end position="564"/>
    </location>
</feature>
<keyword evidence="10" id="KW-1185">Reference proteome</keyword>
<feature type="transmembrane region" description="Helical" evidence="7">
    <location>
        <begin position="372"/>
        <end position="395"/>
    </location>
</feature>
<feature type="transmembrane region" description="Helical" evidence="7">
    <location>
        <begin position="618"/>
        <end position="646"/>
    </location>
</feature>
<dbReference type="AlphaFoldDB" id="A0A0A0JNQ3"/>
<keyword evidence="3" id="KW-1003">Cell membrane</keyword>
<dbReference type="STRING" id="1385521.N803_00285"/>
<dbReference type="PROSITE" id="PS50156">
    <property type="entry name" value="SSD"/>
    <property type="match status" value="2"/>
</dbReference>
<dbReference type="Proteomes" id="UP000030011">
    <property type="component" value="Unassembled WGS sequence"/>
</dbReference>
<dbReference type="InterPro" id="IPR000731">
    <property type="entry name" value="SSD"/>
</dbReference>
<keyword evidence="6 7" id="KW-0472">Membrane</keyword>
<feature type="transmembrane region" description="Helical" evidence="7">
    <location>
        <begin position="235"/>
        <end position="256"/>
    </location>
</feature>
<feature type="transmembrane region" description="Helical" evidence="7">
    <location>
        <begin position="24"/>
        <end position="42"/>
    </location>
</feature>
<dbReference type="PANTHER" id="PTHR33406:SF6">
    <property type="entry name" value="MEMBRANE PROTEIN YDGH-RELATED"/>
    <property type="match status" value="1"/>
</dbReference>
<feature type="domain" description="SSD" evidence="8">
    <location>
        <begin position="551"/>
        <end position="675"/>
    </location>
</feature>
<comment type="similarity">
    <text evidence="2">Belongs to the resistance-nodulation-cell division (RND) (TC 2.A.6) family. MmpL subfamily.</text>
</comment>
<dbReference type="eggNOG" id="COG2409">
    <property type="taxonomic scope" value="Bacteria"/>
</dbReference>
<feature type="transmembrane region" description="Helical" evidence="7">
    <location>
        <begin position="576"/>
        <end position="598"/>
    </location>
</feature>
<dbReference type="RefSeq" id="WP_084763882.1">
    <property type="nucleotide sequence ID" value="NZ_AVPK01000001.1"/>
</dbReference>
<dbReference type="Gene3D" id="1.20.1640.10">
    <property type="entry name" value="Multidrug efflux transporter AcrB transmembrane domain"/>
    <property type="match status" value="2"/>
</dbReference>
<dbReference type="GO" id="GO:0005886">
    <property type="term" value="C:plasma membrane"/>
    <property type="evidence" value="ECO:0007669"/>
    <property type="project" value="UniProtKB-SubCell"/>
</dbReference>
<comment type="caution">
    <text evidence="9">The sequence shown here is derived from an EMBL/GenBank/DDBJ whole genome shotgun (WGS) entry which is preliminary data.</text>
</comment>
<organism evidence="9 10">
    <name type="scientific">Knoellia subterranea KCTC 19937</name>
    <dbReference type="NCBI Taxonomy" id="1385521"/>
    <lineage>
        <taxon>Bacteria</taxon>
        <taxon>Bacillati</taxon>
        <taxon>Actinomycetota</taxon>
        <taxon>Actinomycetes</taxon>
        <taxon>Micrococcales</taxon>
        <taxon>Intrasporangiaceae</taxon>
        <taxon>Knoellia</taxon>
    </lineage>
</organism>
<accession>A0A0A0JNQ3</accession>
<dbReference type="SUPFAM" id="SSF82866">
    <property type="entry name" value="Multidrug efflux transporter AcrB transmembrane domain"/>
    <property type="match status" value="2"/>
</dbReference>
<feature type="transmembrane region" description="Helical" evidence="7">
    <location>
        <begin position="204"/>
        <end position="223"/>
    </location>
</feature>